<keyword evidence="1" id="KW-0812">Transmembrane</keyword>
<dbReference type="WBParaSite" id="SVE_0073500.1">
    <property type="protein sequence ID" value="SVE_0073500.1"/>
    <property type="gene ID" value="SVE_0073500"/>
</dbReference>
<feature type="transmembrane region" description="Helical" evidence="1">
    <location>
        <begin position="181"/>
        <end position="203"/>
    </location>
</feature>
<keyword evidence="1" id="KW-0472">Membrane</keyword>
<organism evidence="2 3">
    <name type="scientific">Strongyloides venezuelensis</name>
    <name type="common">Threadworm</name>
    <dbReference type="NCBI Taxonomy" id="75913"/>
    <lineage>
        <taxon>Eukaryota</taxon>
        <taxon>Metazoa</taxon>
        <taxon>Ecdysozoa</taxon>
        <taxon>Nematoda</taxon>
        <taxon>Chromadorea</taxon>
        <taxon>Rhabditida</taxon>
        <taxon>Tylenchina</taxon>
        <taxon>Panagrolaimomorpha</taxon>
        <taxon>Strongyloidoidea</taxon>
        <taxon>Strongyloididae</taxon>
        <taxon>Strongyloides</taxon>
    </lineage>
</organism>
<dbReference type="Proteomes" id="UP000035680">
    <property type="component" value="Unassembled WGS sequence"/>
</dbReference>
<evidence type="ECO:0000313" key="2">
    <source>
        <dbReference type="Proteomes" id="UP000035680"/>
    </source>
</evidence>
<evidence type="ECO:0000313" key="3">
    <source>
        <dbReference type="WBParaSite" id="SVE_0073500.1"/>
    </source>
</evidence>
<dbReference type="AlphaFoldDB" id="A0A0K0EW36"/>
<evidence type="ECO:0000256" key="1">
    <source>
        <dbReference type="SAM" id="Phobius"/>
    </source>
</evidence>
<keyword evidence="1" id="KW-1133">Transmembrane helix</keyword>
<reference evidence="3" key="2">
    <citation type="submission" date="2015-08" db="UniProtKB">
        <authorList>
            <consortium name="WormBaseParasite"/>
        </authorList>
    </citation>
    <scope>IDENTIFICATION</scope>
</reference>
<accession>A0A0K0EW36</accession>
<protein>
    <submittedName>
        <fullName evidence="3">Transmembrane protein</fullName>
    </submittedName>
</protein>
<name>A0A0K0EW36_STRVS</name>
<keyword evidence="2" id="KW-1185">Reference proteome</keyword>
<sequence>MDKIRKAICMTERFFKQDDSEEKTLSPLRQSSDSKTIGYLFVEKVVGTSVSIPSISLIVQEGSWIITQNIKFKNFEENEKKKPLRSSKDSGDDVLKNLLNVEGRKGKDNDEMSKPCAKPSNAQVHGIEEEIPSVNVNGSEGSLKDNPAVGNRRKIVRLKEEIDVWHFGVAGKKGTTRKSSFCIYIVYIFFLIVVYIVFILLIICNPSNHIW</sequence>
<reference evidence="2" key="1">
    <citation type="submission" date="2014-07" db="EMBL/GenBank/DDBJ databases">
        <authorList>
            <person name="Martin A.A"/>
            <person name="De Silva N."/>
        </authorList>
    </citation>
    <scope>NUCLEOTIDE SEQUENCE</scope>
</reference>
<proteinExistence type="predicted"/>